<evidence type="ECO:0000256" key="4">
    <source>
        <dbReference type="ARBA" id="ARBA00022679"/>
    </source>
</evidence>
<dbReference type="NCBIfam" id="TIGR00446">
    <property type="entry name" value="nop2p"/>
    <property type="match status" value="1"/>
</dbReference>
<dbReference type="InterPro" id="IPR049560">
    <property type="entry name" value="MeTrfase_RsmB-F_NOP2_cat"/>
</dbReference>
<feature type="active site" description="Nucleophile" evidence="7">
    <location>
        <position position="231"/>
    </location>
</feature>
<dbReference type="InterPro" id="IPR011023">
    <property type="entry name" value="Nop2p"/>
</dbReference>
<organism evidence="9 10">
    <name type="scientific">Candidatus Merdiplasma excrementigallinarum</name>
    <dbReference type="NCBI Taxonomy" id="2840864"/>
    <lineage>
        <taxon>Bacteria</taxon>
        <taxon>Bacillati</taxon>
        <taxon>Bacillota</taxon>
        <taxon>Clostridia</taxon>
        <taxon>Lachnospirales</taxon>
        <taxon>Lachnospiraceae</taxon>
        <taxon>Lachnospiraceae incertae sedis</taxon>
        <taxon>Candidatus Merdiplasma</taxon>
    </lineage>
</organism>
<dbReference type="GO" id="GO:0006396">
    <property type="term" value="P:RNA processing"/>
    <property type="evidence" value="ECO:0007669"/>
    <property type="project" value="InterPro"/>
</dbReference>
<dbReference type="InterPro" id="IPR031340">
    <property type="entry name" value="RsmF_methylt_CI"/>
</dbReference>
<keyword evidence="6 7" id="KW-0694">RNA-binding</keyword>
<dbReference type="Proteomes" id="UP000886889">
    <property type="component" value="Unassembled WGS sequence"/>
</dbReference>
<dbReference type="GO" id="GO:0001510">
    <property type="term" value="P:RNA methylation"/>
    <property type="evidence" value="ECO:0007669"/>
    <property type="project" value="InterPro"/>
</dbReference>
<dbReference type="Gene3D" id="3.30.70.1170">
    <property type="entry name" value="Sun protein, domain 3"/>
    <property type="match status" value="1"/>
</dbReference>
<dbReference type="PROSITE" id="PS51686">
    <property type="entry name" value="SAM_MT_RSMB_NOP"/>
    <property type="match status" value="1"/>
</dbReference>
<evidence type="ECO:0000256" key="1">
    <source>
        <dbReference type="ARBA" id="ARBA00007494"/>
    </source>
</evidence>
<keyword evidence="4 7" id="KW-0808">Transferase</keyword>
<dbReference type="PANTHER" id="PTHR22807">
    <property type="entry name" value="NOP2 YEAST -RELATED NOL1/NOP2/FMU SUN DOMAIN-CONTAINING"/>
    <property type="match status" value="1"/>
</dbReference>
<protein>
    <submittedName>
        <fullName evidence="9">RsmB/NOP family class I SAM-dependent RNA methyltransferase</fullName>
    </submittedName>
</protein>
<dbReference type="PROSITE" id="PS01153">
    <property type="entry name" value="NOL1_NOP2_SUN"/>
    <property type="match status" value="1"/>
</dbReference>
<dbReference type="CDD" id="cd21147">
    <property type="entry name" value="RsmF_methylt_CTD1"/>
    <property type="match status" value="1"/>
</dbReference>
<dbReference type="Pfam" id="PF01189">
    <property type="entry name" value="Methyltr_RsmB-F"/>
    <property type="match status" value="1"/>
</dbReference>
<feature type="binding site" evidence="7">
    <location>
        <position position="133"/>
    </location>
    <ligand>
        <name>S-adenosyl-L-methionine</name>
        <dbReference type="ChEBI" id="CHEBI:59789"/>
    </ligand>
</feature>
<dbReference type="GO" id="GO:0008757">
    <property type="term" value="F:S-adenosylmethionine-dependent methyltransferase activity"/>
    <property type="evidence" value="ECO:0007669"/>
    <property type="project" value="InterPro"/>
</dbReference>
<comment type="similarity">
    <text evidence="1 7">Belongs to the class I-like SAM-binding methyltransferase superfamily. RsmB/NOP family.</text>
</comment>
<evidence type="ECO:0000313" key="10">
    <source>
        <dbReference type="Proteomes" id="UP000886889"/>
    </source>
</evidence>
<proteinExistence type="inferred from homology"/>
<reference evidence="9" key="1">
    <citation type="submission" date="2020-10" db="EMBL/GenBank/DDBJ databases">
        <authorList>
            <person name="Gilroy R."/>
        </authorList>
    </citation>
    <scope>NUCLEOTIDE SEQUENCE</scope>
    <source>
        <strain evidence="9">ChiBcec6-7307</strain>
    </source>
</reference>
<dbReference type="PANTHER" id="PTHR22807:SF30">
    <property type="entry name" value="28S RRNA (CYTOSINE(4447)-C(5))-METHYLTRANSFERASE-RELATED"/>
    <property type="match status" value="1"/>
</dbReference>
<evidence type="ECO:0000259" key="8">
    <source>
        <dbReference type="PROSITE" id="PS51686"/>
    </source>
</evidence>
<keyword evidence="2" id="KW-0963">Cytoplasm</keyword>
<dbReference type="GO" id="GO:0003723">
    <property type="term" value="F:RNA binding"/>
    <property type="evidence" value="ECO:0007669"/>
    <property type="project" value="UniProtKB-UniRule"/>
</dbReference>
<dbReference type="Gene3D" id="2.30.130.60">
    <property type="match status" value="1"/>
</dbReference>
<dbReference type="CDD" id="cd02440">
    <property type="entry name" value="AdoMet_MTases"/>
    <property type="match status" value="1"/>
</dbReference>
<feature type="binding site" evidence="7">
    <location>
        <position position="178"/>
    </location>
    <ligand>
        <name>S-adenosyl-L-methionine</name>
        <dbReference type="ChEBI" id="CHEBI:59789"/>
    </ligand>
</feature>
<dbReference type="InterPro" id="IPR001678">
    <property type="entry name" value="MeTrfase_RsmB-F_NOP2_dom"/>
</dbReference>
<dbReference type="Pfam" id="PF17126">
    <property type="entry name" value="RsmF_methylt_CI"/>
    <property type="match status" value="1"/>
</dbReference>
<gene>
    <name evidence="9" type="ORF">IAC80_06740</name>
</gene>
<feature type="binding site" evidence="7">
    <location>
        <begin position="109"/>
        <end position="115"/>
    </location>
    <ligand>
        <name>S-adenosyl-L-methionine</name>
        <dbReference type="ChEBI" id="CHEBI:59789"/>
    </ligand>
</feature>
<dbReference type="SUPFAM" id="SSF53335">
    <property type="entry name" value="S-adenosyl-L-methionine-dependent methyltransferases"/>
    <property type="match status" value="1"/>
</dbReference>
<reference evidence="9" key="2">
    <citation type="journal article" date="2021" name="PeerJ">
        <title>Extensive microbial diversity within the chicken gut microbiome revealed by metagenomics and culture.</title>
        <authorList>
            <person name="Gilroy R."/>
            <person name="Ravi A."/>
            <person name="Getino M."/>
            <person name="Pursley I."/>
            <person name="Horton D.L."/>
            <person name="Alikhan N.F."/>
            <person name="Baker D."/>
            <person name="Gharbi K."/>
            <person name="Hall N."/>
            <person name="Watson M."/>
            <person name="Adriaenssens E.M."/>
            <person name="Foster-Nyarko E."/>
            <person name="Jarju S."/>
            <person name="Secka A."/>
            <person name="Antonio M."/>
            <person name="Oren A."/>
            <person name="Chaudhuri R.R."/>
            <person name="La Ragione R."/>
            <person name="Hildebrand F."/>
            <person name="Pallen M.J."/>
        </authorList>
    </citation>
    <scope>NUCLEOTIDE SEQUENCE</scope>
    <source>
        <strain evidence="9">ChiBcec6-7307</strain>
    </source>
</reference>
<feature type="domain" description="SAM-dependent MTase RsmB/NOP-type" evidence="8">
    <location>
        <begin position="22"/>
        <end position="297"/>
    </location>
</feature>
<accession>A0A9D1T8Q9</accession>
<evidence type="ECO:0000256" key="2">
    <source>
        <dbReference type="ARBA" id="ARBA00022490"/>
    </source>
</evidence>
<evidence type="ECO:0000256" key="5">
    <source>
        <dbReference type="ARBA" id="ARBA00022691"/>
    </source>
</evidence>
<dbReference type="AlphaFoldDB" id="A0A9D1T8Q9"/>
<evidence type="ECO:0000256" key="7">
    <source>
        <dbReference type="PROSITE-ProRule" id="PRU01023"/>
    </source>
</evidence>
<comment type="caution">
    <text evidence="7">Lacks conserved residue(s) required for the propagation of feature annotation.</text>
</comment>
<keyword evidence="3 7" id="KW-0489">Methyltransferase</keyword>
<name>A0A9D1T8Q9_9FIRM</name>
<dbReference type="InterPro" id="IPR029063">
    <property type="entry name" value="SAM-dependent_MTases_sf"/>
</dbReference>
<evidence type="ECO:0000256" key="3">
    <source>
        <dbReference type="ARBA" id="ARBA00022603"/>
    </source>
</evidence>
<evidence type="ECO:0000256" key="6">
    <source>
        <dbReference type="ARBA" id="ARBA00022884"/>
    </source>
</evidence>
<comment type="caution">
    <text evidence="9">The sequence shown here is derived from an EMBL/GenBank/DDBJ whole genome shotgun (WGS) entry which is preliminary data.</text>
</comment>
<dbReference type="InterPro" id="IPR027391">
    <property type="entry name" value="Nol1_Nop2_Fmu_2"/>
</dbReference>
<evidence type="ECO:0000313" key="9">
    <source>
        <dbReference type="EMBL" id="HIV23620.1"/>
    </source>
</evidence>
<dbReference type="EMBL" id="DVOS01000057">
    <property type="protein sequence ID" value="HIV23620.1"/>
    <property type="molecule type" value="Genomic_DNA"/>
</dbReference>
<dbReference type="Pfam" id="PF17125">
    <property type="entry name" value="Methyltr_RsmF_N"/>
    <property type="match status" value="1"/>
</dbReference>
<dbReference type="Gene3D" id="3.40.50.150">
    <property type="entry name" value="Vaccinia Virus protein VP39"/>
    <property type="match status" value="1"/>
</dbReference>
<dbReference type="InterPro" id="IPR031341">
    <property type="entry name" value="Methyltr_RsmF_N"/>
</dbReference>
<dbReference type="GO" id="GO:0008173">
    <property type="term" value="F:RNA methyltransferase activity"/>
    <property type="evidence" value="ECO:0007669"/>
    <property type="project" value="InterPro"/>
</dbReference>
<dbReference type="Pfam" id="PF13636">
    <property type="entry name" value="Methyltranf_PUA"/>
    <property type="match status" value="1"/>
</dbReference>
<keyword evidence="5 7" id="KW-0949">S-adenosyl-L-methionine</keyword>
<sequence>MKLPVIFTERMQRILGTEYAAFEKSYEQPRKYGLRVNTLKISPREFERIAPFHLTEIPWIPGGYFYEEQDAPARHPFYYAGLYYLQEPSAMTPASVLDVKPGDRVLDLCAAPGGKATALGAKLQGQGILVANDISASRCKALLKNLEVFGVPNALVANGIPARLQERFPEYFDRILLDAPCSGEGMFRKDADTIRAWYPDKPAECAALQRELILRAADMLRPGGRMLYSTCTFAPEENEEVIRFLLEQRPEMALLKIPRGPGRENFGPGLEGMEDCVRLWPHRLEGEGHFLALLEKQGQNAGLQEKGFPAQTGGKAPNREEKALLDDFFDALLTEAGKEKTQAGRLDVHAGQVYWEPEQMPAVPGIPFLRRGLYLGELKKGRFEPGQSLAMALQADACAARCDLPAEDERIFRYLRGETIEVGEKEASLSSGWLLVCAGGYPLGWGKLVKGKLKNKYHPGWRMRH</sequence>
<dbReference type="InterPro" id="IPR018314">
    <property type="entry name" value="RsmB/NOL1/NOP2-like_CS"/>
</dbReference>
<dbReference type="InterPro" id="IPR023267">
    <property type="entry name" value="RCMT"/>
</dbReference>
<dbReference type="PRINTS" id="PR02008">
    <property type="entry name" value="RCMTFAMILY"/>
</dbReference>